<comment type="caution">
    <text evidence="1">The sequence shown here is derived from an EMBL/GenBank/DDBJ whole genome shotgun (WGS) entry which is preliminary data.</text>
</comment>
<proteinExistence type="predicted"/>
<evidence type="ECO:0000313" key="1">
    <source>
        <dbReference type="EMBL" id="PXF31947.1"/>
    </source>
</evidence>
<evidence type="ECO:0000313" key="2">
    <source>
        <dbReference type="Proteomes" id="UP000248090"/>
    </source>
</evidence>
<dbReference type="Proteomes" id="UP000248090">
    <property type="component" value="Unassembled WGS sequence"/>
</dbReference>
<protein>
    <submittedName>
        <fullName evidence="1">Uncharacterized protein</fullName>
    </submittedName>
</protein>
<reference evidence="1 2" key="1">
    <citation type="submission" date="2015-03" db="EMBL/GenBank/DDBJ databases">
        <authorList>
            <person name="Krishnan R."/>
            <person name="Midha S."/>
            <person name="Patil P.B."/>
            <person name="Rameshkumar N."/>
        </authorList>
    </citation>
    <scope>NUCLEOTIDE SEQUENCE [LARGE SCALE GENOMIC DNA]</scope>
    <source>
        <strain evidence="1 2">L1E11</strain>
    </source>
</reference>
<sequence length="148" mass="16930">MNTSLHLGSQAPYITLYIPHCPILPPDVDPQHPNVPALINANSNHWRKILTIYAKLASPSADWRSYRNQQLLQHEALLCQSTSLAQHEGWHWVAGRANWEGLGMTHSQCQEIVAGQVWRKGSILLTPYPDYRQFPNRLIDQLRPLLHT</sequence>
<dbReference type="InterPro" id="IPR054222">
    <property type="entry name" value="DUF6942"/>
</dbReference>
<gene>
    <name evidence="1" type="ORF">WH50_06970</name>
</gene>
<keyword evidence="2" id="KW-1185">Reference proteome</keyword>
<dbReference type="EMBL" id="LAPT01000028">
    <property type="protein sequence ID" value="PXF31947.1"/>
    <property type="molecule type" value="Genomic_DNA"/>
</dbReference>
<accession>A0ABX5LZ29</accession>
<dbReference type="RefSeq" id="WP_110186672.1">
    <property type="nucleotide sequence ID" value="NZ_CP177354.1"/>
</dbReference>
<name>A0ABX5LZ29_9GAMM</name>
<organism evidence="1 2">
    <name type="scientific">Pokkaliibacter plantistimulans</name>
    <dbReference type="NCBI Taxonomy" id="1635171"/>
    <lineage>
        <taxon>Bacteria</taxon>
        <taxon>Pseudomonadati</taxon>
        <taxon>Pseudomonadota</taxon>
        <taxon>Gammaproteobacteria</taxon>
        <taxon>Oceanospirillales</taxon>
        <taxon>Balneatrichaceae</taxon>
        <taxon>Pokkaliibacter</taxon>
    </lineage>
</organism>
<dbReference type="Pfam" id="PF22098">
    <property type="entry name" value="DUF6942"/>
    <property type="match status" value="1"/>
</dbReference>